<dbReference type="EMBL" id="GG692422">
    <property type="protein sequence ID" value="EER42306.1"/>
    <property type="molecule type" value="Genomic_DNA"/>
</dbReference>
<proteinExistence type="predicted"/>
<dbReference type="Proteomes" id="UP000002624">
    <property type="component" value="Unassembled WGS sequence"/>
</dbReference>
<name>C6HCL6_AJECH</name>
<gene>
    <name evidence="1" type="ORF">HCDG_03765</name>
</gene>
<dbReference type="OMA" id="MSHYWAS"/>
<organism evidence="1 2">
    <name type="scientific">Ajellomyces capsulatus (strain H143)</name>
    <name type="common">Darling's disease fungus</name>
    <name type="synonym">Histoplasma capsulatum</name>
    <dbReference type="NCBI Taxonomy" id="544712"/>
    <lineage>
        <taxon>Eukaryota</taxon>
        <taxon>Fungi</taxon>
        <taxon>Dikarya</taxon>
        <taxon>Ascomycota</taxon>
        <taxon>Pezizomycotina</taxon>
        <taxon>Eurotiomycetes</taxon>
        <taxon>Eurotiomycetidae</taxon>
        <taxon>Onygenales</taxon>
        <taxon>Ajellomycetaceae</taxon>
        <taxon>Histoplasma</taxon>
    </lineage>
</organism>
<reference evidence="2" key="1">
    <citation type="submission" date="2009-05" db="EMBL/GenBank/DDBJ databases">
        <title>The genome sequence of Ajellomyces capsulatus strain H143.</title>
        <authorList>
            <person name="Champion M."/>
            <person name="Cuomo C.A."/>
            <person name="Ma L.-J."/>
            <person name="Henn M.R."/>
            <person name="Sil A."/>
            <person name="Goldman B."/>
            <person name="Young S.K."/>
            <person name="Kodira C.D."/>
            <person name="Zeng Q."/>
            <person name="Koehrsen M."/>
            <person name="Alvarado L."/>
            <person name="Berlin A.M."/>
            <person name="Borenstein D."/>
            <person name="Chen Z."/>
            <person name="Engels R."/>
            <person name="Freedman E."/>
            <person name="Gellesch M."/>
            <person name="Goldberg J."/>
            <person name="Griggs A."/>
            <person name="Gujja S."/>
            <person name="Heiman D.I."/>
            <person name="Hepburn T.A."/>
            <person name="Howarth C."/>
            <person name="Jen D."/>
            <person name="Larson L."/>
            <person name="Lewis B."/>
            <person name="Mehta T."/>
            <person name="Park D."/>
            <person name="Pearson M."/>
            <person name="Roberts A."/>
            <person name="Saif S."/>
            <person name="Shea T.D."/>
            <person name="Shenoy N."/>
            <person name="Sisk P."/>
            <person name="Stolte C."/>
            <person name="Sykes S."/>
            <person name="Walk T."/>
            <person name="White J."/>
            <person name="Yandava C."/>
            <person name="Klein B."/>
            <person name="McEwen J.G."/>
            <person name="Puccia R."/>
            <person name="Goldman G.H."/>
            <person name="Felipe M.S."/>
            <person name="Nino-Vega G."/>
            <person name="San-Blas G."/>
            <person name="Taylor J.W."/>
            <person name="Mendoza L."/>
            <person name="Galagan J.E."/>
            <person name="Nusbaum C."/>
            <person name="Birren B.W."/>
        </authorList>
    </citation>
    <scope>NUCLEOTIDE SEQUENCE [LARGE SCALE GENOMIC DNA]</scope>
    <source>
        <strain evidence="2">H143</strain>
    </source>
</reference>
<dbReference type="VEuPathDB" id="FungiDB:HCDG_03765"/>
<accession>C6HCL6</accession>
<dbReference type="AlphaFoldDB" id="C6HCL6"/>
<sequence length="240" mass="27635">MAGSIPHSTKYQEVTEGLAPKICLQITLVMSHYWASWSHSNRRGPEHTPPHPSLSDPIPLLAILAILAAPIVHKNQKWPNQPSLNRNTYCCKKWGKIRADEAIWLPGQHQQILRFQTWWFVVEAHSIMSVDRSSNFQVAWCFHHTRHTEDRKGPLFLVFLIPLTLVSSSEGWRLRLLVTPDNIPLTKDASLALGSLRLRISAKPSGWLVSMHRHEGSRWEILVKKREILGNHWEPQQRVE</sequence>
<dbReference type="HOGENOM" id="CLU_1204478_0_0_1"/>
<evidence type="ECO:0000313" key="1">
    <source>
        <dbReference type="EMBL" id="EER42306.1"/>
    </source>
</evidence>
<protein>
    <submittedName>
        <fullName evidence="1">Uncharacterized protein</fullName>
    </submittedName>
</protein>
<evidence type="ECO:0000313" key="2">
    <source>
        <dbReference type="Proteomes" id="UP000002624"/>
    </source>
</evidence>